<dbReference type="eggNOG" id="COG0590">
    <property type="taxonomic scope" value="Bacteria"/>
</dbReference>
<accession>L0DYD5</accession>
<organism evidence="4 5">
    <name type="scientific">Thioalkalivibrio nitratireducens (strain DSM 14787 / UNIQEM 213 / ALEN2)</name>
    <dbReference type="NCBI Taxonomy" id="1255043"/>
    <lineage>
        <taxon>Bacteria</taxon>
        <taxon>Pseudomonadati</taxon>
        <taxon>Pseudomonadota</taxon>
        <taxon>Gammaproteobacteria</taxon>
        <taxon>Chromatiales</taxon>
        <taxon>Ectothiorhodospiraceae</taxon>
        <taxon>Thioalkalivibrio</taxon>
    </lineage>
</organism>
<evidence type="ECO:0000313" key="5">
    <source>
        <dbReference type="Proteomes" id="UP000010809"/>
    </source>
</evidence>
<dbReference type="GO" id="GO:0016787">
    <property type="term" value="F:hydrolase activity"/>
    <property type="evidence" value="ECO:0007669"/>
    <property type="project" value="InterPro"/>
</dbReference>
<dbReference type="PATRIC" id="fig|1255043.3.peg.3003"/>
<name>L0DYD5_THIND</name>
<dbReference type="HOGENOM" id="CLU_025810_5_2_6"/>
<gene>
    <name evidence="4" type="primary">guaD [H]</name>
    <name evidence="4" type="ordered locus">TVNIR_2977</name>
</gene>
<dbReference type="EMBL" id="CP003989">
    <property type="protein sequence ID" value="AGA34614.1"/>
    <property type="molecule type" value="Genomic_DNA"/>
</dbReference>
<dbReference type="RefSeq" id="WP_015259722.1">
    <property type="nucleotide sequence ID" value="NC_019902.2"/>
</dbReference>
<sequence length="193" mass="20867">MNSRDTHTTLHLPQPGWLPGWLAQPPPAPDDRARMTEVVAIARENVERGSGGPFAAAVYRLDGTQRISAAVNTTIASHCAAAHAELQALALAQQRLGRHTLEPLPCVLFSSSAPCTMCLGAIAWSGVRRFVFATDRCDVEAVGFDEGPPTPRWRAELARRGIEVRGPLLRADGLVVLRRYVERGGPIYNGQPG</sequence>
<dbReference type="InterPro" id="IPR016192">
    <property type="entry name" value="APOBEC/CMP_deaminase_Zn-bd"/>
</dbReference>
<dbReference type="InterPro" id="IPR002125">
    <property type="entry name" value="CMP_dCMP_dom"/>
</dbReference>
<keyword evidence="2" id="KW-0862">Zinc</keyword>
<dbReference type="SUPFAM" id="SSF53927">
    <property type="entry name" value="Cytidine deaminase-like"/>
    <property type="match status" value="1"/>
</dbReference>
<evidence type="ECO:0000256" key="1">
    <source>
        <dbReference type="ARBA" id="ARBA00022723"/>
    </source>
</evidence>
<keyword evidence="1" id="KW-0479">Metal-binding</keyword>
<keyword evidence="5" id="KW-1185">Reference proteome</keyword>
<dbReference type="PROSITE" id="PS00903">
    <property type="entry name" value="CYT_DCMP_DEAMINASES_1"/>
    <property type="match status" value="1"/>
</dbReference>
<dbReference type="Proteomes" id="UP000010809">
    <property type="component" value="Chromosome"/>
</dbReference>
<dbReference type="InterPro" id="IPR016193">
    <property type="entry name" value="Cytidine_deaminase-like"/>
</dbReference>
<dbReference type="CDD" id="cd01285">
    <property type="entry name" value="nucleoside_deaminase"/>
    <property type="match status" value="1"/>
</dbReference>
<feature type="domain" description="CMP/dCMP-type deaminase" evidence="3">
    <location>
        <begin position="29"/>
        <end position="157"/>
    </location>
</feature>
<evidence type="ECO:0000256" key="2">
    <source>
        <dbReference type="ARBA" id="ARBA00022833"/>
    </source>
</evidence>
<protein>
    <submittedName>
        <fullName evidence="4">CMP/dCMP deaminase, zinc-binding protein</fullName>
    </submittedName>
</protein>
<dbReference type="GO" id="GO:0008270">
    <property type="term" value="F:zinc ion binding"/>
    <property type="evidence" value="ECO:0007669"/>
    <property type="project" value="InterPro"/>
</dbReference>
<evidence type="ECO:0000313" key="4">
    <source>
        <dbReference type="EMBL" id="AGA34614.1"/>
    </source>
</evidence>
<proteinExistence type="predicted"/>
<dbReference type="STRING" id="1255043.TVNIR_2977"/>
<dbReference type="Gene3D" id="3.40.140.10">
    <property type="entry name" value="Cytidine Deaminase, domain 2"/>
    <property type="match status" value="1"/>
</dbReference>
<dbReference type="PROSITE" id="PS51747">
    <property type="entry name" value="CYT_DCMP_DEAMINASES_2"/>
    <property type="match status" value="1"/>
</dbReference>
<dbReference type="OrthoDB" id="9802676at2"/>
<dbReference type="KEGG" id="tni:TVNIR_2977"/>
<dbReference type="AlphaFoldDB" id="L0DYD5"/>
<reference evidence="4" key="1">
    <citation type="submission" date="2015-12" db="EMBL/GenBank/DDBJ databases">
        <authorList>
            <person name="Tikhonova T.V."/>
            <person name="Pavlov A.R."/>
            <person name="Beletsky A.V."/>
            <person name="Mardanov A.V."/>
            <person name="Sorokin D.Y."/>
            <person name="Ravin N.V."/>
            <person name="Popov V.O."/>
        </authorList>
    </citation>
    <scope>NUCLEOTIDE SEQUENCE</scope>
    <source>
        <strain evidence="4">DSM 14787</strain>
    </source>
</reference>
<evidence type="ECO:0000259" key="3">
    <source>
        <dbReference type="PROSITE" id="PS51747"/>
    </source>
</evidence>
<dbReference type="Pfam" id="PF00383">
    <property type="entry name" value="dCMP_cyt_deam_1"/>
    <property type="match status" value="1"/>
</dbReference>